<name>E2B807_HARSA</name>
<dbReference type="SMART" id="SM00320">
    <property type="entry name" value="WD40"/>
    <property type="match status" value="3"/>
</dbReference>
<protein>
    <recommendedName>
        <fullName evidence="1">WD repeat-containing protein 89</fullName>
    </recommendedName>
</protein>
<evidence type="ECO:0000256" key="2">
    <source>
        <dbReference type="ARBA" id="ARBA00022574"/>
    </source>
</evidence>
<dbReference type="STRING" id="610380.E2B807"/>
<dbReference type="InParanoid" id="E2B807"/>
<evidence type="ECO:0000313" key="5">
    <source>
        <dbReference type="EMBL" id="EFN88192.1"/>
    </source>
</evidence>
<dbReference type="InterPro" id="IPR036322">
    <property type="entry name" value="WD40_repeat_dom_sf"/>
</dbReference>
<dbReference type="AlphaFoldDB" id="E2B807"/>
<sequence length="378" mass="43025">MAKVIDSLKKLNVGNDSKPHKNNKESKLSLFKEKTNSKDGYIYLVYGTQCQDSIRLIHEISSEVSPVMGIKFSPASKDIFYSVQNGEIKMFDLREQNKLVGVFRDDSFSNNEKKTMISFDVSYDQRLIVGATECTGGDSFILFWDVRYNKSTKEHKNNLLGGYWESHMDDITDLSFNSVRHNVLASGSTDGLINVFDLTQPSEAEALMYSLNTMSSVDKLGWSGNDSLWCTTHTHVLQLWNCEDAGAYATFERRNLMIPDVDVDYIYYYIVRYHATNALGKPFLLTKCSAFEESKLWCLSIAGDHLEVSHEIVGNKQEVRDSWMHEKSGTLVTVGEHGTISLWRQKESAEYPSSCESLGKIIAEKNRQHRSKPYFRSC</sequence>
<dbReference type="Gene3D" id="2.130.10.10">
    <property type="entry name" value="YVTN repeat-like/Quinoprotein amine dehydrogenase"/>
    <property type="match status" value="1"/>
</dbReference>
<evidence type="ECO:0000313" key="6">
    <source>
        <dbReference type="Proteomes" id="UP000008237"/>
    </source>
</evidence>
<dbReference type="PANTHER" id="PTHR22889">
    <property type="entry name" value="WD REPEAT-CONTAINING PROTEIN 89"/>
    <property type="match status" value="1"/>
</dbReference>
<dbReference type="PROSITE" id="PS50082">
    <property type="entry name" value="WD_REPEATS_2"/>
    <property type="match status" value="1"/>
</dbReference>
<evidence type="ECO:0000256" key="4">
    <source>
        <dbReference type="PROSITE-ProRule" id="PRU00221"/>
    </source>
</evidence>
<keyword evidence="3" id="KW-0677">Repeat</keyword>
<keyword evidence="2 4" id="KW-0853">WD repeat</keyword>
<organism evidence="6">
    <name type="scientific">Harpegnathos saltator</name>
    <name type="common">Jerdon's jumping ant</name>
    <dbReference type="NCBI Taxonomy" id="610380"/>
    <lineage>
        <taxon>Eukaryota</taxon>
        <taxon>Metazoa</taxon>
        <taxon>Ecdysozoa</taxon>
        <taxon>Arthropoda</taxon>
        <taxon>Hexapoda</taxon>
        <taxon>Insecta</taxon>
        <taxon>Pterygota</taxon>
        <taxon>Neoptera</taxon>
        <taxon>Endopterygota</taxon>
        <taxon>Hymenoptera</taxon>
        <taxon>Apocrita</taxon>
        <taxon>Aculeata</taxon>
        <taxon>Formicoidea</taxon>
        <taxon>Formicidae</taxon>
        <taxon>Ponerinae</taxon>
        <taxon>Ponerini</taxon>
        <taxon>Harpegnathos</taxon>
    </lineage>
</organism>
<reference evidence="5 6" key="1">
    <citation type="journal article" date="2010" name="Science">
        <title>Genomic comparison of the ants Camponotus floridanus and Harpegnathos saltator.</title>
        <authorList>
            <person name="Bonasio R."/>
            <person name="Zhang G."/>
            <person name="Ye C."/>
            <person name="Mutti N.S."/>
            <person name="Fang X."/>
            <person name="Qin N."/>
            <person name="Donahue G."/>
            <person name="Yang P."/>
            <person name="Li Q."/>
            <person name="Li C."/>
            <person name="Zhang P."/>
            <person name="Huang Z."/>
            <person name="Berger S.L."/>
            <person name="Reinberg D."/>
            <person name="Wang J."/>
            <person name="Liebig J."/>
        </authorList>
    </citation>
    <scope>NUCLEOTIDE SEQUENCE [LARGE SCALE GENOMIC DNA]</scope>
    <source>
        <strain evidence="5 6">R22 G/1</strain>
    </source>
</reference>
<dbReference type="InterPro" id="IPR015943">
    <property type="entry name" value="WD40/YVTN_repeat-like_dom_sf"/>
</dbReference>
<dbReference type="SUPFAM" id="SSF50978">
    <property type="entry name" value="WD40 repeat-like"/>
    <property type="match status" value="1"/>
</dbReference>
<evidence type="ECO:0000256" key="1">
    <source>
        <dbReference type="ARBA" id="ARBA00021125"/>
    </source>
</evidence>
<accession>E2B807</accession>
<dbReference type="OrthoDB" id="25131at2759"/>
<gene>
    <name evidence="5" type="ORF">EAI_17256</name>
</gene>
<dbReference type="FunCoup" id="E2B807">
    <property type="interactions" value="1187"/>
</dbReference>
<dbReference type="PANTHER" id="PTHR22889:SF0">
    <property type="entry name" value="WD REPEAT-CONTAINING PROTEIN 89"/>
    <property type="match status" value="1"/>
</dbReference>
<dbReference type="InterPro" id="IPR039328">
    <property type="entry name" value="WDR89"/>
</dbReference>
<dbReference type="OMA" id="LINAHTM"/>
<dbReference type="InterPro" id="IPR001680">
    <property type="entry name" value="WD40_rpt"/>
</dbReference>
<feature type="repeat" description="WD" evidence="4">
    <location>
        <begin position="164"/>
        <end position="206"/>
    </location>
</feature>
<dbReference type="Proteomes" id="UP000008237">
    <property type="component" value="Unassembled WGS sequence"/>
</dbReference>
<proteinExistence type="predicted"/>
<keyword evidence="6" id="KW-1185">Reference proteome</keyword>
<evidence type="ECO:0000256" key="3">
    <source>
        <dbReference type="ARBA" id="ARBA00022737"/>
    </source>
</evidence>
<dbReference type="EMBL" id="GL446268">
    <property type="protein sequence ID" value="EFN88192.1"/>
    <property type="molecule type" value="Genomic_DNA"/>
</dbReference>